<dbReference type="EMBL" id="CP060697">
    <property type="protein sequence ID" value="QNM83098.1"/>
    <property type="molecule type" value="Genomic_DNA"/>
</dbReference>
<keyword evidence="3" id="KW-1185">Reference proteome</keyword>
<evidence type="ECO:0000256" key="1">
    <source>
        <dbReference type="SAM" id="Phobius"/>
    </source>
</evidence>
<feature type="transmembrane region" description="Helical" evidence="1">
    <location>
        <begin position="166"/>
        <end position="185"/>
    </location>
</feature>
<feature type="transmembrane region" description="Helical" evidence="1">
    <location>
        <begin position="38"/>
        <end position="58"/>
    </location>
</feature>
<evidence type="ECO:0000313" key="3">
    <source>
        <dbReference type="Proteomes" id="UP000515861"/>
    </source>
</evidence>
<keyword evidence="1" id="KW-1133">Transmembrane helix</keyword>
<reference evidence="2 3" key="1">
    <citation type="submission" date="2020-08" db="EMBL/GenBank/DDBJ databases">
        <title>Sphingomonas sp. sand1-3 16S ribosomal RNA gene Genome sequencing and assembly.</title>
        <authorList>
            <person name="Kang M."/>
        </authorList>
    </citation>
    <scope>NUCLEOTIDE SEQUENCE [LARGE SCALE GENOMIC DNA]</scope>
    <source>
        <strain evidence="3">sand1-3</strain>
    </source>
</reference>
<accession>A0A7G9L399</accession>
<dbReference type="AlphaFoldDB" id="A0A7G9L399"/>
<dbReference type="KEGG" id="ssau:H8M03_01680"/>
<dbReference type="Proteomes" id="UP000515861">
    <property type="component" value="Chromosome"/>
</dbReference>
<keyword evidence="1" id="KW-0812">Transmembrane</keyword>
<dbReference type="RefSeq" id="WP_187480053.1">
    <property type="nucleotide sequence ID" value="NZ_CP060697.1"/>
</dbReference>
<feature type="transmembrane region" description="Helical" evidence="1">
    <location>
        <begin position="111"/>
        <end position="127"/>
    </location>
</feature>
<sequence>MTKIEIFMMMYSLLIGLAMAGLMSGIGELLRGREKPQWGVLVPLASAVLFTTLLGAFAEAYSYRNIGMSFSSMGLPAIAGVLYYLAAILTVPREQDGWNDLDAYFLARKHLIFGSQLAALTVLVFGVEVPRAVSLGRPIFSNGAYWFGNLAMIALLAVPIVTSRRAAIIAAMIGTLVMLCIIYVLDQPMADTFRALLAFFSGG</sequence>
<evidence type="ECO:0000313" key="2">
    <source>
        <dbReference type="EMBL" id="QNM83098.1"/>
    </source>
</evidence>
<name>A0A7G9L399_9SPHN</name>
<gene>
    <name evidence="2" type="ORF">H8M03_01680</name>
</gene>
<organism evidence="2 3">
    <name type="scientific">Sphingomonas sabuli</name>
    <dbReference type="NCBI Taxonomy" id="2764186"/>
    <lineage>
        <taxon>Bacteria</taxon>
        <taxon>Pseudomonadati</taxon>
        <taxon>Pseudomonadota</taxon>
        <taxon>Alphaproteobacteria</taxon>
        <taxon>Sphingomonadales</taxon>
        <taxon>Sphingomonadaceae</taxon>
        <taxon>Sphingomonas</taxon>
    </lineage>
</organism>
<feature type="transmembrane region" description="Helical" evidence="1">
    <location>
        <begin position="70"/>
        <end position="91"/>
    </location>
</feature>
<protein>
    <submittedName>
        <fullName evidence="2">Uncharacterized protein</fullName>
    </submittedName>
</protein>
<feature type="transmembrane region" description="Helical" evidence="1">
    <location>
        <begin position="139"/>
        <end position="160"/>
    </location>
</feature>
<proteinExistence type="predicted"/>
<feature type="transmembrane region" description="Helical" evidence="1">
    <location>
        <begin position="7"/>
        <end position="26"/>
    </location>
</feature>
<keyword evidence="1" id="KW-0472">Membrane</keyword>